<sequence length="141" mass="15891">MSERAFRAADISPQSGPSPGMTLRDPRTDGRLARRLFSTGLLSDTKWRKLFQAIAKGYDPQPDHVVVKFVDVAEPKRMHVPFGLHPPRVYIDTMEFDPTELRAIEWLDVPSDIVGLLKPIGRPSFERSGTYTRVTGDASPW</sequence>
<evidence type="ECO:0000256" key="1">
    <source>
        <dbReference type="SAM" id="MobiDB-lite"/>
    </source>
</evidence>
<protein>
    <submittedName>
        <fullName evidence="2">Uncharacterized protein</fullName>
    </submittedName>
</protein>
<reference evidence="2 3" key="1">
    <citation type="submission" date="2016-10" db="EMBL/GenBank/DDBJ databases">
        <authorList>
            <person name="de Groot N.N."/>
        </authorList>
    </citation>
    <scope>NUCLEOTIDE SEQUENCE [LARGE SCALE GENOMIC DNA]</scope>
    <source>
        <strain evidence="3">L7-484,KACC 16230,DSM 25025</strain>
    </source>
</reference>
<proteinExistence type="predicted"/>
<dbReference type="AlphaFoldDB" id="A0A1H0LLL6"/>
<keyword evidence="3" id="KW-1185">Reference proteome</keyword>
<dbReference type="Proteomes" id="UP000198793">
    <property type="component" value="Unassembled WGS sequence"/>
</dbReference>
<feature type="region of interest" description="Disordered" evidence="1">
    <location>
        <begin position="1"/>
        <end position="27"/>
    </location>
</feature>
<accession>A0A1H0LLL6</accession>
<evidence type="ECO:0000313" key="3">
    <source>
        <dbReference type="Proteomes" id="UP000198793"/>
    </source>
</evidence>
<dbReference type="EMBL" id="FNIT01000010">
    <property type="protein sequence ID" value="SDO69129.1"/>
    <property type="molecule type" value="Genomic_DNA"/>
</dbReference>
<gene>
    <name evidence="2" type="ORF">SAMN05192530_11094</name>
</gene>
<name>A0A1H0LLL6_9HYPH</name>
<organism evidence="2 3">
    <name type="scientific">Aureimonas jatrophae</name>
    <dbReference type="NCBI Taxonomy" id="1166073"/>
    <lineage>
        <taxon>Bacteria</taxon>
        <taxon>Pseudomonadati</taxon>
        <taxon>Pseudomonadota</taxon>
        <taxon>Alphaproteobacteria</taxon>
        <taxon>Hyphomicrobiales</taxon>
        <taxon>Aurantimonadaceae</taxon>
        <taxon>Aureimonas</taxon>
    </lineage>
</organism>
<evidence type="ECO:0000313" key="2">
    <source>
        <dbReference type="EMBL" id="SDO69129.1"/>
    </source>
</evidence>